<dbReference type="PATRIC" id="fig|889306.3.peg.1678"/>
<protein>
    <recommendedName>
        <fullName evidence="3">DUF3231 domain-containing protein</fullName>
    </recommendedName>
</protein>
<organism evidence="1 2">
    <name type="scientific">Jeotgalibacillus soli</name>
    <dbReference type="NCBI Taxonomy" id="889306"/>
    <lineage>
        <taxon>Bacteria</taxon>
        <taxon>Bacillati</taxon>
        <taxon>Bacillota</taxon>
        <taxon>Bacilli</taxon>
        <taxon>Bacillales</taxon>
        <taxon>Caryophanaceae</taxon>
        <taxon>Jeotgalibacillus</taxon>
    </lineage>
</organism>
<accession>A0A0C2S2I2</accession>
<dbReference type="OrthoDB" id="1934429at2"/>
<dbReference type="STRING" id="889306.KP78_16710"/>
<dbReference type="InterPro" id="IPR012347">
    <property type="entry name" value="Ferritin-like"/>
</dbReference>
<evidence type="ECO:0000313" key="2">
    <source>
        <dbReference type="Proteomes" id="UP000031938"/>
    </source>
</evidence>
<evidence type="ECO:0000313" key="1">
    <source>
        <dbReference type="EMBL" id="KIL48224.1"/>
    </source>
</evidence>
<sequence>MGILSGNQKDEPMHYGEVYGAWSYLLASKGMVAGYETFINHTGDVDLQKLIEEGLRLAQQEIEQIEALLKENGVGLPPTPPSRPNAQVENIPVGARFQDPEIAAAISKDAAAGLIACSTMMGQSIREDIALMYGQMHMQKAALGAKILRLNKEKGWLIPPPLHHYKADC</sequence>
<comment type="caution">
    <text evidence="1">The sequence shown here is derived from an EMBL/GenBank/DDBJ whole genome shotgun (WGS) entry which is preliminary data.</text>
</comment>
<evidence type="ECO:0008006" key="3">
    <source>
        <dbReference type="Google" id="ProtNLM"/>
    </source>
</evidence>
<dbReference type="InterPro" id="IPR021617">
    <property type="entry name" value="DUF3231"/>
</dbReference>
<dbReference type="EMBL" id="JXRP01000013">
    <property type="protein sequence ID" value="KIL48224.1"/>
    <property type="molecule type" value="Genomic_DNA"/>
</dbReference>
<dbReference type="RefSeq" id="WP_041087833.1">
    <property type="nucleotide sequence ID" value="NZ_JXRP01000013.1"/>
</dbReference>
<dbReference type="AlphaFoldDB" id="A0A0C2S2I2"/>
<name>A0A0C2S2I2_9BACL</name>
<dbReference type="Gene3D" id="1.20.1260.10">
    <property type="match status" value="1"/>
</dbReference>
<reference evidence="1 2" key="1">
    <citation type="submission" date="2015-01" db="EMBL/GenBank/DDBJ databases">
        <title>Genome sequencing of Jeotgalibacillus soli.</title>
        <authorList>
            <person name="Goh K.M."/>
            <person name="Chan K.-G."/>
            <person name="Yaakop A.S."/>
            <person name="Ee R."/>
            <person name="Gan H.M."/>
            <person name="Chan C.S."/>
        </authorList>
    </citation>
    <scope>NUCLEOTIDE SEQUENCE [LARGE SCALE GENOMIC DNA]</scope>
    <source>
        <strain evidence="1 2">P9</strain>
    </source>
</reference>
<dbReference type="Proteomes" id="UP000031938">
    <property type="component" value="Unassembled WGS sequence"/>
</dbReference>
<keyword evidence="2" id="KW-1185">Reference proteome</keyword>
<proteinExistence type="predicted"/>
<dbReference type="Pfam" id="PF11553">
    <property type="entry name" value="DUF3231"/>
    <property type="match status" value="1"/>
</dbReference>
<gene>
    <name evidence="1" type="ORF">KP78_16710</name>
</gene>